<dbReference type="EMBL" id="JAWRVI010000052">
    <property type="protein sequence ID" value="KAK4084141.1"/>
    <property type="molecule type" value="Genomic_DNA"/>
</dbReference>
<dbReference type="AlphaFoldDB" id="A0A2U3ELV5"/>
<dbReference type="InterPro" id="IPR050931">
    <property type="entry name" value="Mito_Protein_Transport_Metaxin"/>
</dbReference>
<organism evidence="4 5">
    <name type="scientific">Purpureocillium lilacinum</name>
    <name type="common">Paecilomyces lilacinus</name>
    <dbReference type="NCBI Taxonomy" id="33203"/>
    <lineage>
        <taxon>Eukaryota</taxon>
        <taxon>Fungi</taxon>
        <taxon>Dikarya</taxon>
        <taxon>Ascomycota</taxon>
        <taxon>Pezizomycotina</taxon>
        <taxon>Sordariomycetes</taxon>
        <taxon>Hypocreomycetidae</taxon>
        <taxon>Hypocreales</taxon>
        <taxon>Ophiocordycipitaceae</taxon>
        <taxon>Purpureocillium</taxon>
    </lineage>
</organism>
<feature type="domain" description="Thioredoxin-like fold" evidence="2">
    <location>
        <begin position="80"/>
        <end position="175"/>
    </location>
</feature>
<dbReference type="PANTHER" id="PTHR12289:SF41">
    <property type="entry name" value="FAILED AXON CONNECTIONS-RELATED"/>
    <property type="match status" value="1"/>
</dbReference>
<keyword evidence="6" id="KW-1185">Reference proteome</keyword>
<evidence type="ECO:0000313" key="6">
    <source>
        <dbReference type="Proteomes" id="UP001287286"/>
    </source>
</evidence>
<reference evidence="3 6" key="4">
    <citation type="journal article" date="2024" name="Microbiol. Resour. Announc.">
        <title>Genome annotations for the ascomycete fungi Trichoderma harzianum, Trichoderma aggressivum, and Purpureocillium lilacinum.</title>
        <authorList>
            <person name="Beijen E.P.W."/>
            <person name="Ohm R.A."/>
        </authorList>
    </citation>
    <scope>NUCLEOTIDE SEQUENCE [LARGE SCALE GENOMIC DNA]</scope>
    <source>
        <strain evidence="3 6">CBS 150709</strain>
    </source>
</reference>
<reference evidence="4 5" key="2">
    <citation type="journal article" date="2016" name="Front. Microbiol.">
        <title>Genome and transcriptome sequences reveal the specific parasitism of the nematophagous Purpureocillium lilacinum 36-1.</title>
        <authorList>
            <person name="Xie J."/>
            <person name="Li S."/>
            <person name="Mo C."/>
            <person name="Xiao X."/>
            <person name="Peng D."/>
            <person name="Wang G."/>
            <person name="Xiao Y."/>
        </authorList>
    </citation>
    <scope>NUCLEOTIDE SEQUENCE [LARGE SCALE GENOMIC DNA]</scope>
    <source>
        <strain evidence="4 5">36-1</strain>
    </source>
</reference>
<dbReference type="EMBL" id="LCWV01000002">
    <property type="protein sequence ID" value="PWI75485.1"/>
    <property type="molecule type" value="Genomic_DNA"/>
</dbReference>
<proteinExistence type="predicted"/>
<dbReference type="Pfam" id="PF17172">
    <property type="entry name" value="GST_N_4"/>
    <property type="match status" value="1"/>
</dbReference>
<reference evidence="4" key="1">
    <citation type="submission" date="2015-05" db="EMBL/GenBank/DDBJ databases">
        <authorList>
            <person name="Wang D.B."/>
            <person name="Wang M."/>
        </authorList>
    </citation>
    <scope>NUCLEOTIDE SEQUENCE</scope>
    <source>
        <strain evidence="4">36-1</strain>
    </source>
</reference>
<evidence type="ECO:0000313" key="4">
    <source>
        <dbReference type="EMBL" id="PWI75485.1"/>
    </source>
</evidence>
<evidence type="ECO:0000256" key="1">
    <source>
        <dbReference type="SAM" id="MobiDB-lite"/>
    </source>
</evidence>
<dbReference type="PANTHER" id="PTHR12289">
    <property type="entry name" value="METAXIN RELATED"/>
    <property type="match status" value="1"/>
</dbReference>
<dbReference type="GO" id="GO:0005737">
    <property type="term" value="C:cytoplasm"/>
    <property type="evidence" value="ECO:0007669"/>
    <property type="project" value="TreeGrafter"/>
</dbReference>
<feature type="compositionally biased region" description="Polar residues" evidence="1">
    <location>
        <begin position="45"/>
        <end position="63"/>
    </location>
</feature>
<feature type="region of interest" description="Disordered" evidence="1">
    <location>
        <begin position="1"/>
        <end position="68"/>
    </location>
</feature>
<sequence>MSPAKVLRVPHAGGALGRESFRASASPPSGQVGVTGGRAADRRASGNTSTKVSKQRQDSQGHSITVFRGSPPTNAYAWSPFVTKLEARLRLDGLRYTLGGGSPPSAPKGKIAYVEIHHGDSKEILGDTALIIRALISNGDLRDVNATLAPVQWAHDLAVRSMMEDRVYFYGVREKMLLVGWLARRRVTVGLHGPGAGRLTGEEVLTFQEEAWEAVNALLSKARQSVGGDGLFWILGGSEPTEVDATMYGFIVGALVCDAAPVTADIVKAYPTVIQYAERIHERYFPDYQRW</sequence>
<protein>
    <recommendedName>
        <fullName evidence="2">Thioredoxin-like fold domain-containing protein</fullName>
    </recommendedName>
</protein>
<dbReference type="Proteomes" id="UP000245956">
    <property type="component" value="Unassembled WGS sequence"/>
</dbReference>
<name>A0A2U3ELV5_PURLI</name>
<accession>A0A2U3ELV5</accession>
<dbReference type="SUPFAM" id="SSF47616">
    <property type="entry name" value="GST C-terminal domain-like"/>
    <property type="match status" value="1"/>
</dbReference>
<evidence type="ECO:0000259" key="2">
    <source>
        <dbReference type="Pfam" id="PF17172"/>
    </source>
</evidence>
<reference evidence="3" key="3">
    <citation type="submission" date="2023-11" db="EMBL/GenBank/DDBJ databases">
        <authorList>
            <person name="Beijen E."/>
            <person name="Ohm R.A."/>
        </authorList>
    </citation>
    <scope>NUCLEOTIDE SEQUENCE</scope>
    <source>
        <strain evidence="3">CBS 150709</strain>
    </source>
</reference>
<comment type="caution">
    <text evidence="4">The sequence shown here is derived from an EMBL/GenBank/DDBJ whole genome shotgun (WGS) entry which is preliminary data.</text>
</comment>
<dbReference type="InterPro" id="IPR036282">
    <property type="entry name" value="Glutathione-S-Trfase_C_sf"/>
</dbReference>
<dbReference type="Proteomes" id="UP001287286">
    <property type="component" value="Unassembled WGS sequence"/>
</dbReference>
<evidence type="ECO:0000313" key="3">
    <source>
        <dbReference type="EMBL" id="KAK4084141.1"/>
    </source>
</evidence>
<gene>
    <name evidence="4" type="ORF">PCL_06143</name>
    <name evidence="3" type="ORF">Purlil1_10324</name>
</gene>
<evidence type="ECO:0000313" key="5">
    <source>
        <dbReference type="Proteomes" id="UP000245956"/>
    </source>
</evidence>
<dbReference type="InterPro" id="IPR012336">
    <property type="entry name" value="Thioredoxin-like_fold"/>
</dbReference>